<keyword evidence="4 6" id="KW-0501">Molybdenum cofactor biosynthesis</keyword>
<feature type="binding site" evidence="6">
    <location>
        <begin position="75"/>
        <end position="77"/>
    </location>
    <ligand>
        <name>substrate</name>
    </ligand>
</feature>
<reference evidence="9" key="1">
    <citation type="submission" date="2018-06" db="EMBL/GenBank/DDBJ databases">
        <title>Description of Blautia argi sp. nov., a new anaerobic isolated from dog feces.</title>
        <authorList>
            <person name="Chang Y.-H."/>
            <person name="Paek J."/>
            <person name="Shin Y."/>
        </authorList>
    </citation>
    <scope>NUCLEOTIDE SEQUENCE [LARGE SCALE GENOMIC DNA]</scope>
    <source>
        <strain evidence="9">KCTC 15426</strain>
    </source>
</reference>
<keyword evidence="5 6" id="KW-0456">Lyase</keyword>
<comment type="pathway">
    <text evidence="2 6">Cofactor biosynthesis; molybdopterin biosynthesis.</text>
</comment>
<dbReference type="InterPro" id="IPR023045">
    <property type="entry name" value="MoaC"/>
</dbReference>
<dbReference type="HAMAP" id="MF_01224_B">
    <property type="entry name" value="MoaC_B"/>
    <property type="match status" value="1"/>
</dbReference>
<dbReference type="Proteomes" id="UP000250003">
    <property type="component" value="Chromosome"/>
</dbReference>
<sequence length="164" mass="17868">MGEFTHFNNLGEAVMVDVSDKKETVREATARGKITMSPECLQKIMEGQMGKGDVLGVARIAGIMGAKKTSELIPLCHVLNLTKVEMEFYPDLKENAVFALCRVRTVGKTGVEMEALTGVSTALLTIYDMCKAVDKSMLIENICLIKKTGGKSGTFIRTEESGEQ</sequence>
<dbReference type="SUPFAM" id="SSF55040">
    <property type="entry name" value="Molybdenum cofactor biosynthesis protein C, MoaC"/>
    <property type="match status" value="1"/>
</dbReference>
<name>A0A2Z4U919_9FIRM</name>
<feature type="domain" description="Molybdopterin cofactor biosynthesis C (MoaC)" evidence="7">
    <location>
        <begin position="15"/>
        <end position="150"/>
    </location>
</feature>
<organism evidence="8 9">
    <name type="scientific">Blautia argi</name>
    <dbReference type="NCBI Taxonomy" id="1912897"/>
    <lineage>
        <taxon>Bacteria</taxon>
        <taxon>Bacillati</taxon>
        <taxon>Bacillota</taxon>
        <taxon>Clostridia</taxon>
        <taxon>Lachnospirales</taxon>
        <taxon>Lachnospiraceae</taxon>
        <taxon>Blautia</taxon>
    </lineage>
</organism>
<comment type="similarity">
    <text evidence="6">Belongs to the MoaC family.</text>
</comment>
<evidence type="ECO:0000259" key="7">
    <source>
        <dbReference type="Pfam" id="PF01967"/>
    </source>
</evidence>
<dbReference type="EMBL" id="CP030280">
    <property type="protein sequence ID" value="AWY97513.1"/>
    <property type="molecule type" value="Genomic_DNA"/>
</dbReference>
<feature type="binding site" evidence="6">
    <location>
        <begin position="113"/>
        <end position="114"/>
    </location>
    <ligand>
        <name>substrate</name>
    </ligand>
</feature>
<dbReference type="Gene3D" id="3.30.70.640">
    <property type="entry name" value="Molybdopterin cofactor biosynthesis C (MoaC) domain"/>
    <property type="match status" value="1"/>
</dbReference>
<evidence type="ECO:0000256" key="3">
    <source>
        <dbReference type="ARBA" id="ARBA00012575"/>
    </source>
</evidence>
<dbReference type="RefSeq" id="WP_111918721.1">
    <property type="nucleotide sequence ID" value="NZ_CAUWHR010000031.1"/>
</dbReference>
<dbReference type="GO" id="GO:0006777">
    <property type="term" value="P:Mo-molybdopterin cofactor biosynthetic process"/>
    <property type="evidence" value="ECO:0007669"/>
    <property type="project" value="UniProtKB-UniRule"/>
</dbReference>
<dbReference type="GO" id="GO:0061799">
    <property type="term" value="F:cyclic pyranopterin monophosphate synthase activity"/>
    <property type="evidence" value="ECO:0007669"/>
    <property type="project" value="UniProtKB-UniRule"/>
</dbReference>
<keyword evidence="9" id="KW-1185">Reference proteome</keyword>
<evidence type="ECO:0000313" key="8">
    <source>
        <dbReference type="EMBL" id="AWY97513.1"/>
    </source>
</evidence>
<dbReference type="Pfam" id="PF01967">
    <property type="entry name" value="MoaC"/>
    <property type="match status" value="1"/>
</dbReference>
<dbReference type="KEGG" id="blau:DQQ01_04405"/>
<dbReference type="InterPro" id="IPR002820">
    <property type="entry name" value="Mopterin_CF_biosynth-C_dom"/>
</dbReference>
<proteinExistence type="inferred from homology"/>
<dbReference type="InterPro" id="IPR050105">
    <property type="entry name" value="MoCo_biosynth_MoaA/MoaC"/>
</dbReference>
<evidence type="ECO:0000256" key="1">
    <source>
        <dbReference type="ARBA" id="ARBA00001637"/>
    </source>
</evidence>
<dbReference type="CDD" id="cd01420">
    <property type="entry name" value="MoaC_PE"/>
    <property type="match status" value="1"/>
</dbReference>
<dbReference type="NCBIfam" id="NF006870">
    <property type="entry name" value="PRK09364.1"/>
    <property type="match status" value="1"/>
</dbReference>
<dbReference type="InterPro" id="IPR047594">
    <property type="entry name" value="MoaC_bact/euk"/>
</dbReference>
<gene>
    <name evidence="6 8" type="primary">moaC</name>
    <name evidence="8" type="ORF">DQQ01_04405</name>
</gene>
<dbReference type="PANTHER" id="PTHR22960:SF29">
    <property type="entry name" value="CYCLIC PYRANOPTERIN MONOPHOSPHATE SYNTHASE"/>
    <property type="match status" value="1"/>
</dbReference>
<dbReference type="AlphaFoldDB" id="A0A2Z4U919"/>
<dbReference type="EC" id="4.6.1.17" evidence="3 6"/>
<evidence type="ECO:0000256" key="5">
    <source>
        <dbReference type="ARBA" id="ARBA00023239"/>
    </source>
</evidence>
<dbReference type="OrthoDB" id="9794429at2"/>
<comment type="subunit">
    <text evidence="6">Homohexamer; trimer of dimers.</text>
</comment>
<evidence type="ECO:0000256" key="4">
    <source>
        <dbReference type="ARBA" id="ARBA00023150"/>
    </source>
</evidence>
<comment type="catalytic activity">
    <reaction evidence="1 6">
        <text>(8S)-3',8-cyclo-7,8-dihydroguanosine 5'-triphosphate = cyclic pyranopterin phosphate + diphosphate</text>
        <dbReference type="Rhea" id="RHEA:49580"/>
        <dbReference type="ChEBI" id="CHEBI:33019"/>
        <dbReference type="ChEBI" id="CHEBI:59648"/>
        <dbReference type="ChEBI" id="CHEBI:131766"/>
        <dbReference type="EC" id="4.6.1.17"/>
    </reaction>
</comment>
<dbReference type="NCBIfam" id="TIGR00581">
    <property type="entry name" value="moaC"/>
    <property type="match status" value="1"/>
</dbReference>
<dbReference type="UniPathway" id="UPA00344"/>
<feature type="active site" evidence="6">
    <location>
        <position position="128"/>
    </location>
</feature>
<accession>A0A2Z4U919</accession>
<protein>
    <recommendedName>
        <fullName evidence="3 6">Cyclic pyranopterin monophosphate synthase</fullName>
        <ecNumber evidence="3 6">4.6.1.17</ecNumber>
    </recommendedName>
    <alternativeName>
        <fullName evidence="6">Molybdenum cofactor biosynthesis protein C</fullName>
    </alternativeName>
</protein>
<evidence type="ECO:0000313" key="9">
    <source>
        <dbReference type="Proteomes" id="UP000250003"/>
    </source>
</evidence>
<evidence type="ECO:0000256" key="6">
    <source>
        <dbReference type="HAMAP-Rule" id="MF_01224"/>
    </source>
</evidence>
<dbReference type="InterPro" id="IPR036522">
    <property type="entry name" value="MoaC_sf"/>
</dbReference>
<evidence type="ECO:0000256" key="2">
    <source>
        <dbReference type="ARBA" id="ARBA00005046"/>
    </source>
</evidence>
<dbReference type="PANTHER" id="PTHR22960">
    <property type="entry name" value="MOLYBDOPTERIN COFACTOR SYNTHESIS PROTEIN A"/>
    <property type="match status" value="1"/>
</dbReference>
<comment type="function">
    <text evidence="6">Catalyzes the conversion of (8S)-3',8-cyclo-7,8-dihydroguanosine 5'-triphosphate to cyclic pyranopterin monophosphate (cPMP).</text>
</comment>